<accession>A0A1E5QF46</accession>
<dbReference type="SUPFAM" id="SSF50978">
    <property type="entry name" value="WD40 repeat-like"/>
    <property type="match status" value="2"/>
</dbReference>
<keyword evidence="2" id="KW-0677">Repeat</keyword>
<dbReference type="Pfam" id="PF05729">
    <property type="entry name" value="NACHT"/>
    <property type="match status" value="1"/>
</dbReference>
<dbReference type="SMART" id="SM00382">
    <property type="entry name" value="AAA"/>
    <property type="match status" value="1"/>
</dbReference>
<feature type="repeat" description="WD" evidence="3">
    <location>
        <begin position="706"/>
        <end position="738"/>
    </location>
</feature>
<dbReference type="PROSITE" id="PS00678">
    <property type="entry name" value="WD_REPEATS_1"/>
    <property type="match status" value="6"/>
</dbReference>
<feature type="repeat" description="WD" evidence="3">
    <location>
        <begin position="953"/>
        <end position="994"/>
    </location>
</feature>
<dbReference type="InterPro" id="IPR020472">
    <property type="entry name" value="WD40_PAC1"/>
</dbReference>
<dbReference type="STRING" id="1781255.BH720_20455"/>
<dbReference type="PANTHER" id="PTHR22847:SF637">
    <property type="entry name" value="WD REPEAT DOMAIN 5B"/>
    <property type="match status" value="1"/>
</dbReference>
<dbReference type="SUPFAM" id="SSF52540">
    <property type="entry name" value="P-loop containing nucleoside triphosphate hydrolases"/>
    <property type="match status" value="1"/>
</dbReference>
<dbReference type="PROSITE" id="PS50294">
    <property type="entry name" value="WD_REPEATS_REGION"/>
    <property type="match status" value="10"/>
</dbReference>
<dbReference type="PRINTS" id="PR00320">
    <property type="entry name" value="GPROTEINBRPT"/>
</dbReference>
<dbReference type="PRINTS" id="PR00364">
    <property type="entry name" value="DISEASERSIST"/>
</dbReference>
<sequence length="1205" mass="133112">MTANSPAKTKRHRGYILTPVGAKKLKHRISELEATTGVKYNPPKIAEQSQLMSAQGLHPTTVRKIFRGSGGSDRSSLALIFQVLGLEMEESDYTQPGFTEAISINARQDWGEAVDVSLFYGRQPELTTLQQWIVGDRCRLVALLGIGGVGKTALSVKLAQNLQDQFEFTFWRSLRHAPSLDTLLRQLLQFFGQLPPTSALTSLTSEPIGANGIAQLMEILRRSRCLIVLDNLESLLQPGRPAGQYREGYIEYSELLRQIAETPHQSCLVLTSREKPQEIAVYEGETSSTRSFLLGGLTPPESDRIFQAKGLRGSPDQIQQLNQRYQGNPLALKIAATSIHQLFSGNIAEFLEQGIIIFNGIRNLLNVQFDRLSSLEQQILYWLAINREPVTLNQLRDDLVPLISPSRLLELIEYIGWRSLIEIQTPNAHLQQFTLQPVVMEYVCDRLIEEASEEIIQYHQTAKGLDSFDRLRYLALLKAQSQDYIRQSQIQFILDPIAQKLTAAFGNAEHPIAVLKSILQLKAPLNPPGYLASNLLNLLVHLQADLSHLDLSGLTLAQANLQGVNLRSANLSHCHLAKTVFSETFSPIYSIALSPDGTQLATGHGDGEIRLWEVNNGQLLFKNTAHTHTIWSLVYSPDSSSLVSSSFDGTLGIWDASTGSVKHMVMAHADWIWAVAASPDGQWIATGSNDRTIKLWSWDLVCQQTWEGHAAGVSCLSFSPDSATLASGSSDRTIRLWDRDRCRILYGHREPVCNLSFSPDGETLASCETERILLWDMETGEFYQESETVGFVWSVLFAPSPSAEVIYGDRASLQLWDSDLETQQQILTGFNSQIWAIATDAGAQLLAASDKQTLKLWKRAPDSRYQLWQTLASYHREIRAVSWHADGPIAGSSDGNLSLWNAQTRTCTHLLSGHQGAIRSLASSPHHQWIASTGEDRTIRLWDANSGKARLPLLGHSSRVWSVSFSPNGLLLASGSSDRTLRVWEVNSGRCLRILSGHQSWVLCVAFSPNGQLLASSSADRTLRLWCAATGELLKTWPVDGELVSSVAFTPDSRWLASAGEDGTLKIWDVPTGECLRTLSAHQGLVWSVAFSPLSCPNGVLLASGGVDQAIKLWNPTTGVCLQVLNGHTSAIWSLAFSPDGQSLLSGSKDETLKLWDMHDFSCLETLCPERLYENMQITGVTGLTDAQRDTLKALGAIESSVYSF</sequence>
<gene>
    <name evidence="5" type="ORF">BH720_20455</name>
</gene>
<dbReference type="InterPro" id="IPR027417">
    <property type="entry name" value="P-loop_NTPase"/>
</dbReference>
<feature type="repeat" description="WD" evidence="3">
    <location>
        <begin position="581"/>
        <end position="622"/>
    </location>
</feature>
<feature type="repeat" description="WD" evidence="3">
    <location>
        <begin position="911"/>
        <end position="952"/>
    </location>
</feature>
<keyword evidence="1 3" id="KW-0853">WD repeat</keyword>
<dbReference type="InterPro" id="IPR001680">
    <property type="entry name" value="WD40_rpt"/>
</dbReference>
<dbReference type="AlphaFoldDB" id="A0A1E5QF46"/>
<dbReference type="RefSeq" id="WP_069969073.1">
    <property type="nucleotide sequence ID" value="NZ_CM124774.1"/>
</dbReference>
<organism evidence="5">
    <name type="scientific">Desertifilum tharense IPPAS B-1220</name>
    <dbReference type="NCBI Taxonomy" id="1781255"/>
    <lineage>
        <taxon>Bacteria</taxon>
        <taxon>Bacillati</taxon>
        <taxon>Cyanobacteriota</taxon>
        <taxon>Cyanophyceae</taxon>
        <taxon>Desertifilales</taxon>
        <taxon>Desertifilaceae</taxon>
        <taxon>Desertifilum</taxon>
    </lineage>
</organism>
<dbReference type="InterPro" id="IPR015943">
    <property type="entry name" value="WD40/YVTN_repeat-like_dom_sf"/>
</dbReference>
<evidence type="ECO:0000256" key="2">
    <source>
        <dbReference type="ARBA" id="ARBA00022737"/>
    </source>
</evidence>
<dbReference type="InterPro" id="IPR003593">
    <property type="entry name" value="AAA+_ATPase"/>
</dbReference>
<dbReference type="PROSITE" id="PS50082">
    <property type="entry name" value="WD_REPEATS_2"/>
    <property type="match status" value="11"/>
</dbReference>
<evidence type="ECO:0000313" key="5">
    <source>
        <dbReference type="EMBL" id="OEJ73310.1"/>
    </source>
</evidence>
<dbReference type="Pfam" id="PF00400">
    <property type="entry name" value="WD40"/>
    <property type="match status" value="6"/>
</dbReference>
<dbReference type="SMART" id="SM00320">
    <property type="entry name" value="WD40"/>
    <property type="match status" value="13"/>
</dbReference>
<dbReference type="InterPro" id="IPR007111">
    <property type="entry name" value="NACHT_NTPase"/>
</dbReference>
<dbReference type="Gene3D" id="2.130.10.10">
    <property type="entry name" value="YVTN repeat-like/Quinoprotein amine dehydrogenase"/>
    <property type="match status" value="6"/>
</dbReference>
<dbReference type="EMBL" id="MJGC01000092">
    <property type="protein sequence ID" value="OEJ73310.1"/>
    <property type="molecule type" value="Genomic_DNA"/>
</dbReference>
<feature type="domain" description="AAA+ ATPase" evidence="4">
    <location>
        <begin position="137"/>
        <end position="297"/>
    </location>
</feature>
<dbReference type="SUPFAM" id="SSF141571">
    <property type="entry name" value="Pentapeptide repeat-like"/>
    <property type="match status" value="1"/>
</dbReference>
<dbReference type="CDD" id="cd00200">
    <property type="entry name" value="WD40"/>
    <property type="match status" value="2"/>
</dbReference>
<dbReference type="Gene3D" id="2.160.20.80">
    <property type="entry name" value="E3 ubiquitin-protein ligase SopA"/>
    <property type="match status" value="1"/>
</dbReference>
<dbReference type="Pfam" id="PF00805">
    <property type="entry name" value="Pentapeptide"/>
    <property type="match status" value="1"/>
</dbReference>
<feature type="repeat" description="WD" evidence="3">
    <location>
        <begin position="1079"/>
        <end position="1124"/>
    </location>
</feature>
<dbReference type="Gene3D" id="3.40.50.300">
    <property type="entry name" value="P-loop containing nucleotide triphosphate hydrolases"/>
    <property type="match status" value="1"/>
</dbReference>
<dbReference type="InterPro" id="IPR036322">
    <property type="entry name" value="WD40_repeat_dom_sf"/>
</dbReference>
<dbReference type="OrthoDB" id="567898at2"/>
<dbReference type="InterPro" id="IPR019775">
    <property type="entry name" value="WD40_repeat_CS"/>
</dbReference>
<feature type="repeat" description="WD" evidence="3">
    <location>
        <begin position="1125"/>
        <end position="1166"/>
    </location>
</feature>
<evidence type="ECO:0000259" key="4">
    <source>
        <dbReference type="SMART" id="SM00382"/>
    </source>
</evidence>
<dbReference type="InterPro" id="IPR001646">
    <property type="entry name" value="5peptide_repeat"/>
</dbReference>
<evidence type="ECO:0000256" key="3">
    <source>
        <dbReference type="PROSITE-ProRule" id="PRU00221"/>
    </source>
</evidence>
<reference evidence="5" key="1">
    <citation type="submission" date="2016-09" db="EMBL/GenBank/DDBJ databases">
        <title>Draft genome of thermotolerant cyanobacterium Desertifilum sp. strain IPPAS B-1220.</title>
        <authorList>
            <person name="Sinetova M.A."/>
            <person name="Bolakhan K."/>
            <person name="Zayadan B.K."/>
            <person name="Mironov K.S."/>
            <person name="Ustinova V."/>
            <person name="Kupriyanova E.V."/>
            <person name="Sidorov R.A."/>
            <person name="Skrypnik A.N."/>
            <person name="Gogoleva N.E."/>
            <person name="Gogolev Y.V."/>
            <person name="Los D.A."/>
        </authorList>
    </citation>
    <scope>NUCLEOTIDE SEQUENCE [LARGE SCALE GENOMIC DNA]</scope>
    <source>
        <strain evidence="5">IPPAS B-1220</strain>
    </source>
</reference>
<feature type="repeat" description="WD" evidence="3">
    <location>
        <begin position="995"/>
        <end position="1036"/>
    </location>
</feature>
<name>A0A1E5QF46_9CYAN</name>
<dbReference type="PANTHER" id="PTHR22847">
    <property type="entry name" value="WD40 REPEAT PROTEIN"/>
    <property type="match status" value="1"/>
</dbReference>
<feature type="repeat" description="WD" evidence="3">
    <location>
        <begin position="665"/>
        <end position="697"/>
    </location>
</feature>
<evidence type="ECO:0000256" key="1">
    <source>
        <dbReference type="ARBA" id="ARBA00022574"/>
    </source>
</evidence>
<feature type="repeat" description="WD" evidence="3">
    <location>
        <begin position="1044"/>
        <end position="1078"/>
    </location>
</feature>
<proteinExistence type="predicted"/>
<feature type="repeat" description="WD" evidence="3">
    <location>
        <begin position="623"/>
        <end position="664"/>
    </location>
</feature>
<dbReference type="InterPro" id="IPR056829">
    <property type="entry name" value="Beta-prop_TEP1_2nd"/>
</dbReference>
<feature type="repeat" description="WD" evidence="3">
    <location>
        <begin position="745"/>
        <end position="785"/>
    </location>
</feature>
<dbReference type="Pfam" id="PF25047">
    <property type="entry name" value="Beta-prop_TEP1_2nd"/>
    <property type="match status" value="1"/>
</dbReference>
<protein>
    <recommendedName>
        <fullName evidence="4">AAA+ ATPase domain-containing protein</fullName>
    </recommendedName>
</protein>
<comment type="caution">
    <text evidence="5">The sequence shown here is derived from an EMBL/GenBank/DDBJ whole genome shotgun (WGS) entry which is preliminary data.</text>
</comment>